<comment type="subcellular location">
    <subcellularLocation>
        <location evidence="1 13">Cell outer membrane</location>
        <topology evidence="1 13">Multi-pass membrane protein</topology>
    </subcellularLocation>
</comment>
<dbReference type="InterPro" id="IPR039426">
    <property type="entry name" value="TonB-dep_rcpt-like"/>
</dbReference>
<keyword evidence="4 13" id="KW-1134">Transmembrane beta strand</keyword>
<keyword evidence="6 13" id="KW-0812">Transmembrane</keyword>
<keyword evidence="3 13" id="KW-0813">Transport</keyword>
<keyword evidence="5" id="KW-0410">Iron transport</keyword>
<proteinExistence type="inferred from homology"/>
<reference evidence="19" key="1">
    <citation type="submission" date="2020-10" db="EMBL/GenBank/DDBJ databases">
        <authorList>
            <person name="Castelo-Branco R."/>
            <person name="Eusebio N."/>
            <person name="Adriana R."/>
            <person name="Vieira A."/>
            <person name="Brugerolle De Fraissinette N."/>
            <person name="Rezende De Castro R."/>
            <person name="Schneider M.P."/>
            <person name="Vasconcelos V."/>
            <person name="Leao P.N."/>
        </authorList>
    </citation>
    <scope>NUCLEOTIDE SEQUENCE</scope>
    <source>
        <strain evidence="19">LEGE 07310</strain>
    </source>
</reference>
<evidence type="ECO:0000313" key="20">
    <source>
        <dbReference type="Proteomes" id="UP000636505"/>
    </source>
</evidence>
<evidence type="ECO:0000256" key="15">
    <source>
        <dbReference type="SAM" id="SignalP"/>
    </source>
</evidence>
<dbReference type="Gene3D" id="2.40.170.20">
    <property type="entry name" value="TonB-dependent receptor, beta-barrel domain"/>
    <property type="match status" value="1"/>
</dbReference>
<evidence type="ECO:0000256" key="14">
    <source>
        <dbReference type="RuleBase" id="RU003357"/>
    </source>
</evidence>
<dbReference type="CDD" id="cd01347">
    <property type="entry name" value="ligand_gated_channel"/>
    <property type="match status" value="1"/>
</dbReference>
<keyword evidence="12 13" id="KW-0998">Cell outer membrane</keyword>
<feature type="signal peptide" evidence="15">
    <location>
        <begin position="1"/>
        <end position="25"/>
    </location>
</feature>
<keyword evidence="10 14" id="KW-0798">TonB box</keyword>
<evidence type="ECO:0000256" key="9">
    <source>
        <dbReference type="ARBA" id="ARBA00023065"/>
    </source>
</evidence>
<evidence type="ECO:0000256" key="5">
    <source>
        <dbReference type="ARBA" id="ARBA00022496"/>
    </source>
</evidence>
<comment type="similarity">
    <text evidence="2 13 14">Belongs to the TonB-dependent receptor family.</text>
</comment>
<dbReference type="PROSITE" id="PS52016">
    <property type="entry name" value="TONB_DEPENDENT_REC_3"/>
    <property type="match status" value="1"/>
</dbReference>
<dbReference type="FunFam" id="2.40.170.20:FF:000005">
    <property type="entry name" value="TonB-dependent siderophore receptor"/>
    <property type="match status" value="1"/>
</dbReference>
<evidence type="ECO:0000256" key="4">
    <source>
        <dbReference type="ARBA" id="ARBA00022452"/>
    </source>
</evidence>
<feature type="domain" description="TonB-dependent receptor plug" evidence="17">
    <location>
        <begin position="200"/>
        <end position="296"/>
    </location>
</feature>
<dbReference type="InterPro" id="IPR037066">
    <property type="entry name" value="Plug_dom_sf"/>
</dbReference>
<keyword evidence="19" id="KW-0675">Receptor</keyword>
<evidence type="ECO:0000256" key="10">
    <source>
        <dbReference type="ARBA" id="ARBA00023077"/>
    </source>
</evidence>
<dbReference type="Pfam" id="PF00593">
    <property type="entry name" value="TonB_dep_Rec_b-barrel"/>
    <property type="match status" value="1"/>
</dbReference>
<evidence type="ECO:0000256" key="7">
    <source>
        <dbReference type="ARBA" id="ARBA00022729"/>
    </source>
</evidence>
<evidence type="ECO:0000256" key="1">
    <source>
        <dbReference type="ARBA" id="ARBA00004571"/>
    </source>
</evidence>
<dbReference type="EMBL" id="JADEXG010000001">
    <property type="protein sequence ID" value="MBE9075844.1"/>
    <property type="molecule type" value="Genomic_DNA"/>
</dbReference>
<dbReference type="GO" id="GO:0009279">
    <property type="term" value="C:cell outer membrane"/>
    <property type="evidence" value="ECO:0007669"/>
    <property type="project" value="UniProtKB-SubCell"/>
</dbReference>
<accession>A0A8J7DQ37</accession>
<dbReference type="Pfam" id="PF07715">
    <property type="entry name" value="Plug"/>
    <property type="match status" value="1"/>
</dbReference>
<feature type="domain" description="TonB-dependent receptor-like beta-barrel" evidence="16">
    <location>
        <begin position="370"/>
        <end position="806"/>
    </location>
</feature>
<evidence type="ECO:0000313" key="19">
    <source>
        <dbReference type="EMBL" id="MBE9075844.1"/>
    </source>
</evidence>
<dbReference type="PANTHER" id="PTHR32552:SF68">
    <property type="entry name" value="FERRICHROME OUTER MEMBRANE TRANSPORTER_PHAGE RECEPTOR"/>
    <property type="match status" value="1"/>
</dbReference>
<keyword evidence="20" id="KW-1185">Reference proteome</keyword>
<evidence type="ECO:0000256" key="13">
    <source>
        <dbReference type="PROSITE-ProRule" id="PRU01360"/>
    </source>
</evidence>
<keyword evidence="7 15" id="KW-0732">Signal</keyword>
<keyword evidence="9" id="KW-0406">Ion transport</keyword>
<evidence type="ECO:0000256" key="2">
    <source>
        <dbReference type="ARBA" id="ARBA00009810"/>
    </source>
</evidence>
<dbReference type="InterPro" id="IPR036942">
    <property type="entry name" value="Beta-barrel_TonB_sf"/>
</dbReference>
<evidence type="ECO:0000256" key="6">
    <source>
        <dbReference type="ARBA" id="ARBA00022692"/>
    </source>
</evidence>
<dbReference type="GO" id="GO:0015344">
    <property type="term" value="F:siderophore uptake transmembrane transporter activity"/>
    <property type="evidence" value="ECO:0007669"/>
    <property type="project" value="TreeGrafter"/>
</dbReference>
<organism evidence="19 20">
    <name type="scientific">Vasconcelosia minhoensis LEGE 07310</name>
    <dbReference type="NCBI Taxonomy" id="915328"/>
    <lineage>
        <taxon>Bacteria</taxon>
        <taxon>Bacillati</taxon>
        <taxon>Cyanobacteriota</taxon>
        <taxon>Cyanophyceae</taxon>
        <taxon>Nodosilineales</taxon>
        <taxon>Cymatolegaceae</taxon>
        <taxon>Vasconcelosia</taxon>
        <taxon>Vasconcelosia minhoensis</taxon>
    </lineage>
</organism>
<protein>
    <submittedName>
        <fullName evidence="19">TonB-dependent receptor</fullName>
    </submittedName>
</protein>
<dbReference type="NCBIfam" id="TIGR01783">
    <property type="entry name" value="TonB-siderophor"/>
    <property type="match status" value="1"/>
</dbReference>
<evidence type="ECO:0000256" key="3">
    <source>
        <dbReference type="ARBA" id="ARBA00022448"/>
    </source>
</evidence>
<gene>
    <name evidence="19" type="ORF">IQ241_00775</name>
</gene>
<keyword evidence="11 13" id="KW-0472">Membrane</keyword>
<comment type="caution">
    <text evidence="19">The sequence shown here is derived from an EMBL/GenBank/DDBJ whole genome shotgun (WGS) entry which is preliminary data.</text>
</comment>
<dbReference type="GO" id="GO:0015891">
    <property type="term" value="P:siderophore transport"/>
    <property type="evidence" value="ECO:0007669"/>
    <property type="project" value="InterPro"/>
</dbReference>
<dbReference type="InterPro" id="IPR012910">
    <property type="entry name" value="Plug_dom"/>
</dbReference>
<dbReference type="Gene3D" id="2.170.130.10">
    <property type="entry name" value="TonB-dependent receptor, plug domain"/>
    <property type="match status" value="1"/>
</dbReference>
<dbReference type="SUPFAM" id="SSF56935">
    <property type="entry name" value="Porins"/>
    <property type="match status" value="1"/>
</dbReference>
<dbReference type="AlphaFoldDB" id="A0A8J7DQ37"/>
<dbReference type="PANTHER" id="PTHR32552">
    <property type="entry name" value="FERRICHROME IRON RECEPTOR-RELATED"/>
    <property type="match status" value="1"/>
</dbReference>
<dbReference type="Proteomes" id="UP000636505">
    <property type="component" value="Unassembled WGS sequence"/>
</dbReference>
<feature type="chain" id="PRO_5035160158" evidence="15">
    <location>
        <begin position="26"/>
        <end position="838"/>
    </location>
</feature>
<dbReference type="Pfam" id="PF11741">
    <property type="entry name" value="AMIN"/>
    <property type="match status" value="1"/>
</dbReference>
<evidence type="ECO:0000256" key="8">
    <source>
        <dbReference type="ARBA" id="ARBA00023004"/>
    </source>
</evidence>
<dbReference type="FunFam" id="2.170.130.10:FF:000001">
    <property type="entry name" value="Catecholate siderophore TonB-dependent receptor"/>
    <property type="match status" value="1"/>
</dbReference>
<evidence type="ECO:0000256" key="11">
    <source>
        <dbReference type="ARBA" id="ARBA00023136"/>
    </source>
</evidence>
<keyword evidence="8" id="KW-0408">Iron</keyword>
<evidence type="ECO:0000259" key="17">
    <source>
        <dbReference type="Pfam" id="PF07715"/>
    </source>
</evidence>
<evidence type="ECO:0000259" key="18">
    <source>
        <dbReference type="Pfam" id="PF11741"/>
    </source>
</evidence>
<evidence type="ECO:0000256" key="12">
    <source>
        <dbReference type="ARBA" id="ARBA00023237"/>
    </source>
</evidence>
<feature type="domain" description="AMIN" evidence="18">
    <location>
        <begin position="62"/>
        <end position="156"/>
    </location>
</feature>
<sequence>MTDKLQSVVLLVGLLSIASAPEVRAQSVALPEIDPAQASVQASDLNLAQAPVQITPVEITSVRLAPEETGLQLTLEAAASLAEPDISTVGNALILEIPNAVLALPEGETFEAANPAEGIAFVSLTNLDGSRVQVSITGTDAPPAAEVNTEGTGLVLGVVPGDAMADAAAEEALQIAVTGEQEDDYVVNEATTATRTETPLLEIPRSIQVVPQQVFEDQAGNRIDDATRNVSSVVQDGGFAGTVDQLNIRGFSVSEFFRDGFRDPSNGILETSNVERFEVLKGPASVLYGNIEPGGIINLVTEQPLPFSNYEFDVQAGSYGFVRPTIDLSGPLTESTDLRYRLNLAYEHSDGFRDFDQDVNRFFAAPVLAWDISEDTRLALDFSYLDDERPFDRGFIATGRDIVDTPISRFFGEPEDFRETEEISAGYRLEHNLSDRWSIRNALRIVSSDSLDFRAEPLSLDEDTGILTRNFRSNDDVSESYALQTEVEGQFSTGAIEHNLLLGFDLSRLTFGGTQSRLPAGLTPDINIFDPVYNQIPRPDLDDLTVVVRDSVSRTDNLGIFVQDQIDLTDNLKLLLGGRLDFVEQRSDDNLREDSSQSPSAFSPSIGLLYGPIESFSLYANYARSFQPNFGTAVDGSFLDPERGTQYEVGLRGELLEGNLIANLAAYTITKTNLATTDPNNPDFNLPIAEQRSRGIELDVAGEILPGWNVIASYGYIDAEFTEEFFGLEPGSRVQNVPENTFSLWSTYEIQAGDLQGLGFGAGVFHVGERAGNFDDSFDLPGYWRTDAAVFYNRDNWRASINVQNLFDERYFKSNNFGRVAIEPGAPLTIIGRVSVEF</sequence>
<dbReference type="GO" id="GO:0038023">
    <property type="term" value="F:signaling receptor activity"/>
    <property type="evidence" value="ECO:0007669"/>
    <property type="project" value="InterPro"/>
</dbReference>
<name>A0A8J7DQ37_9CYAN</name>
<evidence type="ECO:0000259" key="16">
    <source>
        <dbReference type="Pfam" id="PF00593"/>
    </source>
</evidence>
<dbReference type="RefSeq" id="WP_193904495.1">
    <property type="nucleotide sequence ID" value="NZ_JADEXG010000001.1"/>
</dbReference>
<dbReference type="InterPro" id="IPR000531">
    <property type="entry name" value="Beta-barrel_TonB"/>
</dbReference>
<dbReference type="InterPro" id="IPR021731">
    <property type="entry name" value="AMIN_dom"/>
</dbReference>
<dbReference type="InterPro" id="IPR010105">
    <property type="entry name" value="TonB_sidphr_rcpt"/>
</dbReference>